<dbReference type="InterPro" id="IPR002410">
    <property type="entry name" value="Peptidase_S33"/>
</dbReference>
<protein>
    <submittedName>
        <fullName evidence="4">Alpha/beta hydrolase</fullName>
    </submittedName>
</protein>
<dbReference type="Pfam" id="PF00561">
    <property type="entry name" value="Abhydrolase_1"/>
    <property type="match status" value="1"/>
</dbReference>
<keyword evidence="2 4" id="KW-0378">Hydrolase</keyword>
<sequence length="287" mass="32753">MPFESINGINVYYESHGKGDEKGTILLLHHGFGCVKTWEEIYPGLVDEGYRVIMYDRRGYGRSEKGSDFMDFYVSDRFRPEGVEEMAVLMDFFDIDRFHVIGQCEGGVVGVDYAEKFPDQIQTMVIASTQFFSKMPMTEVNSKAFPKTFRDLEPELKTKLVEWHGEDASPFFDQFRQFGGSYGTDVFDLRPALSAVRCPALVLYPDRSSIFDVEQGVAMYRQLPRGELSVLPACGHNTYQYRPEDYVRIVLDFLERHEENDGGMTAEMVGMSCLAVKKPLGNPPVFR</sequence>
<proteinExistence type="inferred from homology"/>
<dbReference type="GO" id="GO:0008233">
    <property type="term" value="F:peptidase activity"/>
    <property type="evidence" value="ECO:0007669"/>
    <property type="project" value="InterPro"/>
</dbReference>
<name>A0A8J6T7U6_9DELT</name>
<evidence type="ECO:0000256" key="1">
    <source>
        <dbReference type="ARBA" id="ARBA00010088"/>
    </source>
</evidence>
<feature type="domain" description="AB hydrolase-1" evidence="3">
    <location>
        <begin position="25"/>
        <end position="139"/>
    </location>
</feature>
<accession>A0A8J6T7U6</accession>
<evidence type="ECO:0000313" key="4">
    <source>
        <dbReference type="EMBL" id="MBC8177654.1"/>
    </source>
</evidence>
<comment type="similarity">
    <text evidence="1">Belongs to the peptidase S33 family.</text>
</comment>
<dbReference type="PRINTS" id="PR00111">
    <property type="entry name" value="ABHYDROLASE"/>
</dbReference>
<dbReference type="PANTHER" id="PTHR43689:SF8">
    <property type="entry name" value="ALPHA_BETA-HYDROLASES SUPERFAMILY PROTEIN"/>
    <property type="match status" value="1"/>
</dbReference>
<dbReference type="SUPFAM" id="SSF53474">
    <property type="entry name" value="alpha/beta-Hydrolases"/>
    <property type="match status" value="1"/>
</dbReference>
<dbReference type="PANTHER" id="PTHR43689">
    <property type="entry name" value="HYDROLASE"/>
    <property type="match status" value="1"/>
</dbReference>
<organism evidence="4 5">
    <name type="scientific">Candidatus Desulfacyla euxinica</name>
    <dbReference type="NCBI Taxonomy" id="2841693"/>
    <lineage>
        <taxon>Bacteria</taxon>
        <taxon>Deltaproteobacteria</taxon>
        <taxon>Candidatus Desulfacyla</taxon>
    </lineage>
</organism>
<dbReference type="AlphaFoldDB" id="A0A8J6T7U6"/>
<dbReference type="Proteomes" id="UP000650524">
    <property type="component" value="Unassembled WGS sequence"/>
</dbReference>
<dbReference type="InterPro" id="IPR000073">
    <property type="entry name" value="AB_hydrolase_1"/>
</dbReference>
<dbReference type="PRINTS" id="PR00793">
    <property type="entry name" value="PROAMNOPTASE"/>
</dbReference>
<dbReference type="InterPro" id="IPR029058">
    <property type="entry name" value="AB_hydrolase_fold"/>
</dbReference>
<evidence type="ECO:0000313" key="5">
    <source>
        <dbReference type="Proteomes" id="UP000650524"/>
    </source>
</evidence>
<dbReference type="GO" id="GO:0006508">
    <property type="term" value="P:proteolysis"/>
    <property type="evidence" value="ECO:0007669"/>
    <property type="project" value="InterPro"/>
</dbReference>
<reference evidence="4 5" key="1">
    <citation type="submission" date="2020-08" db="EMBL/GenBank/DDBJ databases">
        <title>Bridging the membrane lipid divide: bacteria of the FCB group superphylum have the potential to synthesize archaeal ether lipids.</title>
        <authorList>
            <person name="Villanueva L."/>
            <person name="Von Meijenfeldt F.A.B."/>
            <person name="Westbye A.B."/>
            <person name="Yadav S."/>
            <person name="Hopmans E.C."/>
            <person name="Dutilh B.E."/>
            <person name="Sinninghe Damste J.S."/>
        </authorList>
    </citation>
    <scope>NUCLEOTIDE SEQUENCE [LARGE SCALE GENOMIC DNA]</scope>
    <source>
        <strain evidence="4">NIOZ-UU27</strain>
    </source>
</reference>
<comment type="caution">
    <text evidence="4">The sequence shown here is derived from an EMBL/GenBank/DDBJ whole genome shotgun (WGS) entry which is preliminary data.</text>
</comment>
<dbReference type="Gene3D" id="3.40.50.1820">
    <property type="entry name" value="alpha/beta hydrolase"/>
    <property type="match status" value="1"/>
</dbReference>
<dbReference type="EMBL" id="JACNJD010000222">
    <property type="protein sequence ID" value="MBC8177654.1"/>
    <property type="molecule type" value="Genomic_DNA"/>
</dbReference>
<gene>
    <name evidence="4" type="ORF">H8E19_09645</name>
</gene>
<evidence type="ECO:0000256" key="2">
    <source>
        <dbReference type="ARBA" id="ARBA00022801"/>
    </source>
</evidence>
<evidence type="ECO:0000259" key="3">
    <source>
        <dbReference type="Pfam" id="PF00561"/>
    </source>
</evidence>